<dbReference type="Gene3D" id="3.60.15.10">
    <property type="entry name" value="Ribonuclease Z/Hydroxyacylglutathione hydrolase-like"/>
    <property type="match status" value="2"/>
</dbReference>
<protein>
    <recommendedName>
        <fullName evidence="4">ribonuclease Z</fullName>
        <ecNumber evidence="4">3.1.26.11</ecNumber>
    </recommendedName>
</protein>
<dbReference type="PANTHER" id="PTHR12553:SF49">
    <property type="entry name" value="ZINC PHOSPHODIESTERASE ELAC PROTEIN 2"/>
    <property type="match status" value="1"/>
</dbReference>
<evidence type="ECO:0000256" key="9">
    <source>
        <dbReference type="ARBA" id="ARBA00022801"/>
    </source>
</evidence>
<dbReference type="EC" id="3.1.26.11" evidence="4"/>
<dbReference type="GO" id="GO:0005739">
    <property type="term" value="C:mitochondrion"/>
    <property type="evidence" value="ECO:0007669"/>
    <property type="project" value="TreeGrafter"/>
</dbReference>
<dbReference type="GO" id="GO:1990180">
    <property type="term" value="P:mitochondrial tRNA 3'-end processing"/>
    <property type="evidence" value="ECO:0007669"/>
    <property type="project" value="TreeGrafter"/>
</dbReference>
<evidence type="ECO:0000256" key="8">
    <source>
        <dbReference type="ARBA" id="ARBA00022759"/>
    </source>
</evidence>
<name>A0AAW0FB92_9APHY</name>
<accession>A0AAW0FB92</accession>
<dbReference type="EMBL" id="JASBNA010000068">
    <property type="protein sequence ID" value="KAK7678668.1"/>
    <property type="molecule type" value="Genomic_DNA"/>
</dbReference>
<dbReference type="Proteomes" id="UP001385951">
    <property type="component" value="Unassembled WGS sequence"/>
</dbReference>
<feature type="compositionally biased region" description="Basic and acidic residues" evidence="11">
    <location>
        <begin position="591"/>
        <end position="603"/>
    </location>
</feature>
<evidence type="ECO:0000256" key="5">
    <source>
        <dbReference type="ARBA" id="ARBA00022694"/>
    </source>
</evidence>
<keyword evidence="7" id="KW-0479">Metal-binding</keyword>
<keyword evidence="9" id="KW-0378">Hydrolase</keyword>
<evidence type="ECO:0000259" key="12">
    <source>
        <dbReference type="Pfam" id="PF12706"/>
    </source>
</evidence>
<comment type="cofactor">
    <cofactor evidence="2">
        <name>Zn(2+)</name>
        <dbReference type="ChEBI" id="CHEBI:29105"/>
    </cofactor>
</comment>
<dbReference type="SUPFAM" id="SSF56281">
    <property type="entry name" value="Metallo-hydrolase/oxidoreductase"/>
    <property type="match status" value="2"/>
</dbReference>
<evidence type="ECO:0000256" key="6">
    <source>
        <dbReference type="ARBA" id="ARBA00022722"/>
    </source>
</evidence>
<sequence>MLWKRPLQLCKYIWLRSRHSSSTAIARKGTSHMVWSTDVLTTVSSDTEPSFLLTLDSKYVFNVGENSGRSWGQRGMARRGFKAIFLTSIGTQRGAGLPGLTMFLADAGVQDLTVVGPHGLNHYLASMRTFLWRDNIKVRPREIGTSSCRQHTEPPKHVYKDANMTVYGIHLSPGPVADNTPMDIDQAEDPAAASFNKRKRSPSPSSSSKRQQVDPSSSTSQTQGPIEPKETDGSMSPSLSKAFNTRGFRPYYLAGDDAKEWLKLTIENMFPKPEPVVKPRSSKKNKKEGQAPAPEPAKILYGEPKHQKLLWHKNRRLPKFVPELSNSNDPTMKQTMCYVIVGPRYRGKFDVEKAEALGLKGRDRARVCGGQTVTYEVDDSNGGKIKRTVCTNDVVGASEAPKVVIVLDVPSPAHIPDLTTAFETNPLYSRVRSKKPEDHEEYSAFVVYHTLGPGVLEDPRYKEFMNGFDDSVHHIVGSKEHAPDPVTFTSVGGLQLKLNQLDRKMFPVPYHRLEAEKDLASVPGLPPNVHLMKSNLTADCRPMKPPRPIDDWRDDFHPFVTGQEDLRYSKQMEVAVRRARSRSRSVSPAPSEKKKEPETRQPGDDVVVVTLGTSSAIPSRYRNVSSTLIRIPNYGSVLLDCGEGTWGQLIRLYGDDPEHKSGVWEVLRDIKCIFLSHVHGDHHIGLSKLLSMRSRMTVPPTSPVWVVGLHQHLLYMQEVNELENLGLDNSEGNGVISVLSDALNWRTPRAYPGGVQVEKQDWLDHDRSRALAKDMCDALGLTEFTTVHVDHKTRCYGSILKHKDDWSIVFSADTKPTDSLVEAGKGATLLIHEATMGDDEKESAKQKAHSTFGQAVDIGQRMEAKNILLTHFSSRYPKMPSASMSDETTWAVAMDHAVIPIGDIPKLRAYIPAIDRCFREAPEDDEEEEQLQKGDVWAD</sequence>
<dbReference type="CDD" id="cd07718">
    <property type="entry name" value="RNaseZ_ELAC1_ELAC2-C-term-like_MBL-fold"/>
    <property type="match status" value="1"/>
</dbReference>
<feature type="region of interest" description="Disordered" evidence="11">
    <location>
        <begin position="920"/>
        <end position="939"/>
    </location>
</feature>
<comment type="caution">
    <text evidence="13">The sequence shown here is derived from an EMBL/GenBank/DDBJ whole genome shotgun (WGS) entry which is preliminary data.</text>
</comment>
<comment type="catalytic activity">
    <reaction evidence="1">
        <text>Endonucleolytic cleavage of RNA, removing extra 3' nucleotides from tRNA precursor, generating 3' termini of tRNAs. A 3'-hydroxy group is left at the tRNA terminus and a 5'-phosphoryl group is left at the trailer molecule.</text>
        <dbReference type="EC" id="3.1.26.11"/>
    </reaction>
</comment>
<feature type="region of interest" description="Disordered" evidence="11">
    <location>
        <begin position="272"/>
        <end position="297"/>
    </location>
</feature>
<dbReference type="PANTHER" id="PTHR12553">
    <property type="entry name" value="ZINC PHOSPHODIESTERASE ELAC PROTEIN 2"/>
    <property type="match status" value="1"/>
</dbReference>
<feature type="region of interest" description="Disordered" evidence="11">
    <location>
        <begin position="571"/>
        <end position="604"/>
    </location>
</feature>
<keyword evidence="5" id="KW-0819">tRNA processing</keyword>
<reference evidence="13 14" key="1">
    <citation type="submission" date="2022-09" db="EMBL/GenBank/DDBJ databases">
        <authorList>
            <person name="Palmer J.M."/>
        </authorList>
    </citation>
    <scope>NUCLEOTIDE SEQUENCE [LARGE SCALE GENOMIC DNA]</scope>
    <source>
        <strain evidence="13 14">DSM 7382</strain>
    </source>
</reference>
<dbReference type="GO" id="GO:0046872">
    <property type="term" value="F:metal ion binding"/>
    <property type="evidence" value="ECO:0007669"/>
    <property type="project" value="UniProtKB-KW"/>
</dbReference>
<comment type="similarity">
    <text evidence="3">Belongs to the RNase Z family.</text>
</comment>
<feature type="compositionally biased region" description="Polar residues" evidence="11">
    <location>
        <begin position="213"/>
        <end position="224"/>
    </location>
</feature>
<evidence type="ECO:0000256" key="10">
    <source>
        <dbReference type="ARBA" id="ARBA00022833"/>
    </source>
</evidence>
<dbReference type="InterPro" id="IPR047151">
    <property type="entry name" value="RNZ2-like"/>
</dbReference>
<keyword evidence="14" id="KW-1185">Reference proteome</keyword>
<evidence type="ECO:0000256" key="3">
    <source>
        <dbReference type="ARBA" id="ARBA00007823"/>
    </source>
</evidence>
<keyword evidence="6" id="KW-0540">Nuclease</keyword>
<evidence type="ECO:0000256" key="2">
    <source>
        <dbReference type="ARBA" id="ARBA00001947"/>
    </source>
</evidence>
<evidence type="ECO:0000256" key="1">
    <source>
        <dbReference type="ARBA" id="ARBA00000402"/>
    </source>
</evidence>
<dbReference type="Pfam" id="PF12706">
    <property type="entry name" value="Lactamase_B_2"/>
    <property type="match status" value="1"/>
</dbReference>
<keyword evidence="8" id="KW-0255">Endonuclease</keyword>
<keyword evidence="10" id="KW-0862">Zinc</keyword>
<gene>
    <name evidence="13" type="ORF">QCA50_018249</name>
</gene>
<dbReference type="InterPro" id="IPR036866">
    <property type="entry name" value="RibonucZ/Hydroxyglut_hydro"/>
</dbReference>
<evidence type="ECO:0000256" key="4">
    <source>
        <dbReference type="ARBA" id="ARBA00012477"/>
    </source>
</evidence>
<feature type="region of interest" description="Disordered" evidence="11">
    <location>
        <begin position="190"/>
        <end position="241"/>
    </location>
</feature>
<dbReference type="GO" id="GO:0042781">
    <property type="term" value="F:3'-tRNA processing endoribonuclease activity"/>
    <property type="evidence" value="ECO:0007669"/>
    <property type="project" value="UniProtKB-EC"/>
</dbReference>
<evidence type="ECO:0000256" key="7">
    <source>
        <dbReference type="ARBA" id="ARBA00022723"/>
    </source>
</evidence>
<feature type="domain" description="Metallo-beta-lactamase" evidence="12">
    <location>
        <begin position="788"/>
        <end position="872"/>
    </location>
</feature>
<evidence type="ECO:0000256" key="11">
    <source>
        <dbReference type="SAM" id="MobiDB-lite"/>
    </source>
</evidence>
<evidence type="ECO:0000313" key="13">
    <source>
        <dbReference type="EMBL" id="KAK7678668.1"/>
    </source>
</evidence>
<organism evidence="13 14">
    <name type="scientific">Cerrena zonata</name>
    <dbReference type="NCBI Taxonomy" id="2478898"/>
    <lineage>
        <taxon>Eukaryota</taxon>
        <taxon>Fungi</taxon>
        <taxon>Dikarya</taxon>
        <taxon>Basidiomycota</taxon>
        <taxon>Agaricomycotina</taxon>
        <taxon>Agaricomycetes</taxon>
        <taxon>Polyporales</taxon>
        <taxon>Cerrenaceae</taxon>
        <taxon>Cerrena</taxon>
    </lineage>
</organism>
<dbReference type="AlphaFoldDB" id="A0AAW0FB92"/>
<proteinExistence type="inferred from homology"/>
<dbReference type="InterPro" id="IPR001279">
    <property type="entry name" value="Metallo-B-lactamas"/>
</dbReference>
<evidence type="ECO:0000313" key="14">
    <source>
        <dbReference type="Proteomes" id="UP001385951"/>
    </source>
</evidence>